<feature type="region of interest" description="Disordered" evidence="1">
    <location>
        <begin position="26"/>
        <end position="51"/>
    </location>
</feature>
<accession>A0A927GXD3</accession>
<dbReference type="PROSITE" id="PS51257">
    <property type="entry name" value="PROKAR_LIPOPROTEIN"/>
    <property type="match status" value="1"/>
</dbReference>
<sequence length="121" mass="12712">MKIFRIAIVIGILIAAVACGSKDGNQIKPAGGTAPSTEQKSESSKKSTITKEQYDRINNGMKYKEVVQIVGGEGEIVSESGEKGSKVYAIGVTYEGKGGSGSASFVFLGDELKSKSQYGLK</sequence>
<dbReference type="Pfam" id="PF12978">
    <property type="entry name" value="DUF3862"/>
    <property type="match status" value="1"/>
</dbReference>
<dbReference type="InterPro" id="IPR024418">
    <property type="entry name" value="DUF3862"/>
</dbReference>
<comment type="caution">
    <text evidence="2">The sequence shown here is derived from an EMBL/GenBank/DDBJ whole genome shotgun (WGS) entry which is preliminary data.</text>
</comment>
<evidence type="ECO:0000313" key="3">
    <source>
        <dbReference type="Proteomes" id="UP000639396"/>
    </source>
</evidence>
<dbReference type="RefSeq" id="WP_190923552.1">
    <property type="nucleotide sequence ID" value="NZ_JACXJA010000001.1"/>
</dbReference>
<reference evidence="2" key="1">
    <citation type="submission" date="2020-09" db="EMBL/GenBank/DDBJ databases">
        <title>A novel bacterium of genus Paenibacillus, isolated from South China Sea.</title>
        <authorList>
            <person name="Huang H."/>
            <person name="Mo K."/>
            <person name="Hu Y."/>
        </authorList>
    </citation>
    <scope>NUCLEOTIDE SEQUENCE</scope>
    <source>
        <strain evidence="2">IB182363</strain>
    </source>
</reference>
<name>A0A927GXD3_9BACL</name>
<evidence type="ECO:0000256" key="1">
    <source>
        <dbReference type="SAM" id="MobiDB-lite"/>
    </source>
</evidence>
<protein>
    <submittedName>
        <fullName evidence="2">DUF3862 domain-containing protein</fullName>
    </submittedName>
</protein>
<keyword evidence="3" id="KW-1185">Reference proteome</keyword>
<proteinExistence type="predicted"/>
<dbReference type="EMBL" id="JACXJA010000001">
    <property type="protein sequence ID" value="MBD2860405.1"/>
    <property type="molecule type" value="Genomic_DNA"/>
</dbReference>
<dbReference type="Gene3D" id="3.10.450.730">
    <property type="entry name" value="BLIP domain"/>
    <property type="match status" value="1"/>
</dbReference>
<dbReference type="Proteomes" id="UP000639396">
    <property type="component" value="Unassembled WGS sequence"/>
</dbReference>
<gene>
    <name evidence="2" type="ORF">IDH45_00195</name>
</gene>
<organism evidence="2 3">
    <name type="scientific">Paenibacillus oceani</name>
    <dbReference type="NCBI Taxonomy" id="2772510"/>
    <lineage>
        <taxon>Bacteria</taxon>
        <taxon>Bacillati</taxon>
        <taxon>Bacillota</taxon>
        <taxon>Bacilli</taxon>
        <taxon>Bacillales</taxon>
        <taxon>Paenibacillaceae</taxon>
        <taxon>Paenibacillus</taxon>
    </lineage>
</organism>
<dbReference type="AlphaFoldDB" id="A0A927GXD3"/>
<evidence type="ECO:0000313" key="2">
    <source>
        <dbReference type="EMBL" id="MBD2860405.1"/>
    </source>
</evidence>